<keyword evidence="4" id="KW-1185">Reference proteome</keyword>
<protein>
    <submittedName>
        <fullName evidence="3">DMT family transporter</fullName>
    </submittedName>
</protein>
<dbReference type="InterPro" id="IPR000620">
    <property type="entry name" value="EamA_dom"/>
</dbReference>
<name>A0A4S3MKW0_9RHOB</name>
<sequence length="294" mass="30362">MSYSNGVIFVIVASVLWSAMGLAIRNIDEAGTWAVLFWRSLGLVPVLLAYVTRSSGGHPLRRIRKVGLAGIVGGAGLVFAFAGAIFAIQSTTVANAVFLFSASPFLAAVLGWILLREPVRLATWVAMALALAGMWIMVREGLAAGALAGNIAALLSAFGFAAFSIALRWRRVENMMPAVILGGVFSALVAAAVLWATGGSLAVSVKDGAIAMGMGAGLLAAGMVLYTLGSRVIPAAELTLLSMVEVLLAPVWVWAFLGETASQATFLGGAVLMSAIAFNAMSGARRKPVAPPIT</sequence>
<dbReference type="OrthoDB" id="8690132at2"/>
<keyword evidence="1" id="KW-0472">Membrane</keyword>
<gene>
    <name evidence="3" type="ORF">E7811_16075</name>
</gene>
<organism evidence="3 4">
    <name type="scientific">Aliigemmobacter aestuarii</name>
    <dbReference type="NCBI Taxonomy" id="1445661"/>
    <lineage>
        <taxon>Bacteria</taxon>
        <taxon>Pseudomonadati</taxon>
        <taxon>Pseudomonadota</taxon>
        <taxon>Alphaproteobacteria</taxon>
        <taxon>Rhodobacterales</taxon>
        <taxon>Paracoccaceae</taxon>
        <taxon>Aliigemmobacter</taxon>
    </lineage>
</organism>
<feature type="transmembrane region" description="Helical" evidence="1">
    <location>
        <begin position="208"/>
        <end position="226"/>
    </location>
</feature>
<dbReference type="GO" id="GO:0016020">
    <property type="term" value="C:membrane"/>
    <property type="evidence" value="ECO:0007669"/>
    <property type="project" value="InterPro"/>
</dbReference>
<dbReference type="SUPFAM" id="SSF103481">
    <property type="entry name" value="Multidrug resistance efflux transporter EmrE"/>
    <property type="match status" value="2"/>
</dbReference>
<dbReference type="AlphaFoldDB" id="A0A4S3MKW0"/>
<reference evidence="3 4" key="1">
    <citation type="submission" date="2019-04" db="EMBL/GenBank/DDBJ databases">
        <title>Draft genome sequence of Gemmobacter aestuarii sp. nov.</title>
        <authorList>
            <person name="Hameed A."/>
            <person name="Lin S.-Y."/>
            <person name="Shahina M."/>
            <person name="Lai W.-A."/>
            <person name="Young C.-C."/>
        </authorList>
    </citation>
    <scope>NUCLEOTIDE SEQUENCE [LARGE SCALE GENOMIC DNA]</scope>
    <source>
        <strain evidence="3 4">CC-PW-75</strain>
    </source>
</reference>
<evidence type="ECO:0000313" key="3">
    <source>
        <dbReference type="EMBL" id="THD81592.1"/>
    </source>
</evidence>
<feature type="transmembrane region" description="Helical" evidence="1">
    <location>
        <begin position="121"/>
        <end position="138"/>
    </location>
</feature>
<keyword evidence="1" id="KW-0812">Transmembrane</keyword>
<dbReference type="PANTHER" id="PTHR22911">
    <property type="entry name" value="ACYL-MALONYL CONDENSING ENZYME-RELATED"/>
    <property type="match status" value="1"/>
</dbReference>
<evidence type="ECO:0000256" key="1">
    <source>
        <dbReference type="SAM" id="Phobius"/>
    </source>
</evidence>
<feature type="domain" description="EamA" evidence="2">
    <location>
        <begin position="6"/>
        <end position="138"/>
    </location>
</feature>
<evidence type="ECO:0000259" key="2">
    <source>
        <dbReference type="Pfam" id="PF00892"/>
    </source>
</evidence>
<comment type="caution">
    <text evidence="3">The sequence shown here is derived from an EMBL/GenBank/DDBJ whole genome shotgun (WGS) entry which is preliminary data.</text>
</comment>
<evidence type="ECO:0000313" key="4">
    <source>
        <dbReference type="Proteomes" id="UP000309450"/>
    </source>
</evidence>
<feature type="transmembrane region" description="Helical" evidence="1">
    <location>
        <begin position="7"/>
        <end position="24"/>
    </location>
</feature>
<proteinExistence type="predicted"/>
<feature type="transmembrane region" description="Helical" evidence="1">
    <location>
        <begin position="144"/>
        <end position="166"/>
    </location>
</feature>
<keyword evidence="1" id="KW-1133">Transmembrane helix</keyword>
<feature type="transmembrane region" description="Helical" evidence="1">
    <location>
        <begin position="238"/>
        <end position="257"/>
    </location>
</feature>
<dbReference type="Pfam" id="PF00892">
    <property type="entry name" value="EamA"/>
    <property type="match status" value="1"/>
</dbReference>
<feature type="transmembrane region" description="Helical" evidence="1">
    <location>
        <begin position="30"/>
        <end position="51"/>
    </location>
</feature>
<feature type="transmembrane region" description="Helical" evidence="1">
    <location>
        <begin position="178"/>
        <end position="196"/>
    </location>
</feature>
<feature type="transmembrane region" description="Helical" evidence="1">
    <location>
        <begin position="263"/>
        <end position="281"/>
    </location>
</feature>
<dbReference type="PANTHER" id="PTHR22911:SF135">
    <property type="entry name" value="BLR4310 PROTEIN"/>
    <property type="match status" value="1"/>
</dbReference>
<dbReference type="InterPro" id="IPR037185">
    <property type="entry name" value="EmrE-like"/>
</dbReference>
<dbReference type="EMBL" id="SSND01000005">
    <property type="protein sequence ID" value="THD81592.1"/>
    <property type="molecule type" value="Genomic_DNA"/>
</dbReference>
<dbReference type="Proteomes" id="UP000309450">
    <property type="component" value="Unassembled WGS sequence"/>
</dbReference>
<feature type="transmembrane region" description="Helical" evidence="1">
    <location>
        <begin position="63"/>
        <end position="88"/>
    </location>
</feature>
<feature type="transmembrane region" description="Helical" evidence="1">
    <location>
        <begin position="94"/>
        <end position="114"/>
    </location>
</feature>
<accession>A0A4S3MKW0</accession>